<evidence type="ECO:0000313" key="2">
    <source>
        <dbReference type="Proteomes" id="UP000188354"/>
    </source>
</evidence>
<keyword evidence="2" id="KW-1185">Reference proteome</keyword>
<dbReference type="EMBL" id="CM007363">
    <property type="protein sequence ID" value="OIW15127.1"/>
    <property type="molecule type" value="Genomic_DNA"/>
</dbReference>
<dbReference type="Proteomes" id="UP000188354">
    <property type="component" value="Chromosome LG03"/>
</dbReference>
<name>A0A1J7HQN9_LUPAN</name>
<gene>
    <name evidence="1" type="ORF">TanjilG_09058</name>
</gene>
<sequence length="50" mass="5795">MLSTRRVVLTSDRKILLSRKSDTSEFCHLCDASSHFPRTDKWVETELGIK</sequence>
<dbReference type="Gramene" id="OIW15127">
    <property type="protein sequence ID" value="OIW15127"/>
    <property type="gene ID" value="TanjilG_09058"/>
</dbReference>
<dbReference type="AlphaFoldDB" id="A0A1J7HQN9"/>
<protein>
    <submittedName>
        <fullName evidence="1">Uncharacterized protein</fullName>
    </submittedName>
</protein>
<accession>A0A1J7HQN9</accession>
<reference evidence="1 2" key="1">
    <citation type="journal article" date="2017" name="Plant Biotechnol. J.">
        <title>A comprehensive draft genome sequence for lupin (Lupinus angustifolius), an emerging health food: insights into plant-microbe interactions and legume evolution.</title>
        <authorList>
            <person name="Hane J.K."/>
            <person name="Ming Y."/>
            <person name="Kamphuis L.G."/>
            <person name="Nelson M.N."/>
            <person name="Garg G."/>
            <person name="Atkins C.A."/>
            <person name="Bayer P.E."/>
            <person name="Bravo A."/>
            <person name="Bringans S."/>
            <person name="Cannon S."/>
            <person name="Edwards D."/>
            <person name="Foley R."/>
            <person name="Gao L.L."/>
            <person name="Harrison M.J."/>
            <person name="Huang W."/>
            <person name="Hurgobin B."/>
            <person name="Li S."/>
            <person name="Liu C.W."/>
            <person name="McGrath A."/>
            <person name="Morahan G."/>
            <person name="Murray J."/>
            <person name="Weller J."/>
            <person name="Jian J."/>
            <person name="Singh K.B."/>
        </authorList>
    </citation>
    <scope>NUCLEOTIDE SEQUENCE [LARGE SCALE GENOMIC DNA]</scope>
    <source>
        <strain evidence="2">cv. Tanjil</strain>
        <tissue evidence="1">Whole plant</tissue>
    </source>
</reference>
<proteinExistence type="predicted"/>
<organism evidence="1 2">
    <name type="scientific">Lupinus angustifolius</name>
    <name type="common">Narrow-leaved blue lupine</name>
    <dbReference type="NCBI Taxonomy" id="3871"/>
    <lineage>
        <taxon>Eukaryota</taxon>
        <taxon>Viridiplantae</taxon>
        <taxon>Streptophyta</taxon>
        <taxon>Embryophyta</taxon>
        <taxon>Tracheophyta</taxon>
        <taxon>Spermatophyta</taxon>
        <taxon>Magnoliopsida</taxon>
        <taxon>eudicotyledons</taxon>
        <taxon>Gunneridae</taxon>
        <taxon>Pentapetalae</taxon>
        <taxon>rosids</taxon>
        <taxon>fabids</taxon>
        <taxon>Fabales</taxon>
        <taxon>Fabaceae</taxon>
        <taxon>Papilionoideae</taxon>
        <taxon>50 kb inversion clade</taxon>
        <taxon>genistoids sensu lato</taxon>
        <taxon>core genistoids</taxon>
        <taxon>Genisteae</taxon>
        <taxon>Lupinus</taxon>
    </lineage>
</organism>
<evidence type="ECO:0000313" key="1">
    <source>
        <dbReference type="EMBL" id="OIW15127.1"/>
    </source>
</evidence>